<evidence type="ECO:0000313" key="3">
    <source>
        <dbReference type="Proteomes" id="UP000324800"/>
    </source>
</evidence>
<protein>
    <submittedName>
        <fullName evidence="2">Uncharacterized protein</fullName>
    </submittedName>
</protein>
<dbReference type="EMBL" id="SNRW01003511">
    <property type="protein sequence ID" value="KAA6389631.1"/>
    <property type="molecule type" value="Genomic_DNA"/>
</dbReference>
<evidence type="ECO:0000256" key="1">
    <source>
        <dbReference type="SAM" id="MobiDB-lite"/>
    </source>
</evidence>
<evidence type="ECO:0000313" key="2">
    <source>
        <dbReference type="EMBL" id="KAA6389631.1"/>
    </source>
</evidence>
<reference evidence="2 3" key="1">
    <citation type="submission" date="2019-03" db="EMBL/GenBank/DDBJ databases">
        <title>Single cell metagenomics reveals metabolic interactions within the superorganism composed of flagellate Streblomastix strix and complex community of Bacteroidetes bacteria on its surface.</title>
        <authorList>
            <person name="Treitli S.C."/>
            <person name="Kolisko M."/>
            <person name="Husnik F."/>
            <person name="Keeling P."/>
            <person name="Hampl V."/>
        </authorList>
    </citation>
    <scope>NUCLEOTIDE SEQUENCE [LARGE SCALE GENOMIC DNA]</scope>
    <source>
        <strain evidence="2">ST1C</strain>
    </source>
</reference>
<gene>
    <name evidence="2" type="ORF">EZS28_014840</name>
</gene>
<proteinExistence type="predicted"/>
<dbReference type="AlphaFoldDB" id="A0A5J4W3Y4"/>
<feature type="non-terminal residue" evidence="2">
    <location>
        <position position="1"/>
    </location>
</feature>
<accession>A0A5J4W3Y4</accession>
<feature type="compositionally biased region" description="Basic and acidic residues" evidence="1">
    <location>
        <begin position="34"/>
        <end position="58"/>
    </location>
</feature>
<organism evidence="2 3">
    <name type="scientific">Streblomastix strix</name>
    <dbReference type="NCBI Taxonomy" id="222440"/>
    <lineage>
        <taxon>Eukaryota</taxon>
        <taxon>Metamonada</taxon>
        <taxon>Preaxostyla</taxon>
        <taxon>Oxymonadida</taxon>
        <taxon>Streblomastigidae</taxon>
        <taxon>Streblomastix</taxon>
    </lineage>
</organism>
<feature type="region of interest" description="Disordered" evidence="1">
    <location>
        <begin position="33"/>
        <end position="95"/>
    </location>
</feature>
<comment type="caution">
    <text evidence="2">The sequence shown here is derived from an EMBL/GenBank/DDBJ whole genome shotgun (WGS) entry which is preliminary data.</text>
</comment>
<name>A0A5J4W3Y4_9EUKA</name>
<sequence length="340" mass="39035">KRIAFILIGKEDYGKNGVGIGDDDVDEVEDEIELEMKRQENKNQRINEEVEVEIKDQKQDEEDQEQISDNDEQDEDEEEDEDQESHSDEDEQATASERMRRLEYLIGICEQLLGKGHWTVAWLHEQAMETVASNLTDSFVTKDDATSQLIKQGVPLIGYAERVTRNGLDYSTGPAYFTLRLGLILEQISKQMKQTEMKLRSEREKWKINDNENKRNENRINLKDFDPVPSQDQEDIFSSDVMNDVLHAAGQLQQPSELKDQQVSINNNSRVCPCGCFARGLSPSSRLFRRSIVPFLAEWGIKEQISEHLMENIEGGRVEAEKLLQEAGVILEANSDEREE</sequence>
<feature type="compositionally biased region" description="Acidic residues" evidence="1">
    <location>
        <begin position="59"/>
        <end position="92"/>
    </location>
</feature>
<dbReference type="Proteomes" id="UP000324800">
    <property type="component" value="Unassembled WGS sequence"/>
</dbReference>